<evidence type="ECO:0000313" key="7">
    <source>
        <dbReference type="Proteomes" id="UP000266568"/>
    </source>
</evidence>
<dbReference type="CDD" id="cd19967">
    <property type="entry name" value="PBP1_TmRBP-like"/>
    <property type="match status" value="1"/>
</dbReference>
<organism evidence="6 7">
    <name type="scientific">Hephaestia caeni</name>
    <dbReference type="NCBI Taxonomy" id="645617"/>
    <lineage>
        <taxon>Bacteria</taxon>
        <taxon>Pseudomonadati</taxon>
        <taxon>Pseudomonadota</taxon>
        <taxon>Alphaproteobacteria</taxon>
        <taxon>Sphingomonadales</taxon>
        <taxon>Sphingomonadaceae</taxon>
        <taxon>Hephaestia</taxon>
    </lineage>
</organism>
<comment type="subcellular location">
    <subcellularLocation>
        <location evidence="1">Cell envelope</location>
    </subcellularLocation>
</comment>
<dbReference type="PANTHER" id="PTHR46847:SF1">
    <property type="entry name" value="D-ALLOSE-BINDING PERIPLASMIC PROTEIN-RELATED"/>
    <property type="match status" value="1"/>
</dbReference>
<comment type="caution">
    <text evidence="6">The sequence shown here is derived from an EMBL/GenBank/DDBJ whole genome shotgun (WGS) entry which is preliminary data.</text>
</comment>
<dbReference type="InterPro" id="IPR028082">
    <property type="entry name" value="Peripla_BP_I"/>
</dbReference>
<feature type="signal peptide" evidence="4">
    <location>
        <begin position="1"/>
        <end position="18"/>
    </location>
</feature>
<dbReference type="GO" id="GO:0030313">
    <property type="term" value="C:cell envelope"/>
    <property type="evidence" value="ECO:0007669"/>
    <property type="project" value="UniProtKB-SubCell"/>
</dbReference>
<dbReference type="InterPro" id="IPR025997">
    <property type="entry name" value="SBP_2_dom"/>
</dbReference>
<accession>A0A397P2F1</accession>
<feature type="chain" id="PRO_5017426886" evidence="4">
    <location>
        <begin position="19"/>
        <end position="314"/>
    </location>
</feature>
<dbReference type="AlphaFoldDB" id="A0A397P2F1"/>
<sequence>MIARRTFLGMLGAVPLVAACSPDADSGGGIIAIIMPPYDNPFFRAQAVAARDRAVALGYEPLMLVHDDDASKQSEMIDTAIARGAKAIILDNAGAAATVAAVRRAKLAGVPSFLIDRELNVRGVAVSQIVSNNYQGAQIGAQAFVDAMAEKGSYAELVGREADTNAAIRSQGFHAIIDQYPAMKQVARQSANWSQTEAYAKMESMLQANPQIKGVIAGNDTMAMGAWAALKAAGRTDVIVVGFDGSDDVRQSILSGGIRATVLQPASLQARMAVEQADTYLRTGSTGMPEKQLIDCILIVPGNAERLHDFDMRA</sequence>
<evidence type="ECO:0000313" key="6">
    <source>
        <dbReference type="EMBL" id="RIA43756.1"/>
    </source>
</evidence>
<dbReference type="Gene3D" id="3.40.50.2300">
    <property type="match status" value="2"/>
</dbReference>
<evidence type="ECO:0000256" key="2">
    <source>
        <dbReference type="ARBA" id="ARBA00007639"/>
    </source>
</evidence>
<comment type="similarity">
    <text evidence="2">Belongs to the bacterial solute-binding protein 2 family.</text>
</comment>
<keyword evidence="7" id="KW-1185">Reference proteome</keyword>
<name>A0A397P2F1_9SPHN</name>
<gene>
    <name evidence="6" type="ORF">DFR49_1985</name>
</gene>
<evidence type="ECO:0000256" key="3">
    <source>
        <dbReference type="ARBA" id="ARBA00022729"/>
    </source>
</evidence>
<reference evidence="6 7" key="1">
    <citation type="submission" date="2018-08" db="EMBL/GenBank/DDBJ databases">
        <title>Genomic Encyclopedia of Type Strains, Phase IV (KMG-IV): sequencing the most valuable type-strain genomes for metagenomic binning, comparative biology and taxonomic classification.</title>
        <authorList>
            <person name="Goeker M."/>
        </authorList>
    </citation>
    <scope>NUCLEOTIDE SEQUENCE [LARGE SCALE GENOMIC DNA]</scope>
    <source>
        <strain evidence="6 7">DSM 25527</strain>
    </source>
</reference>
<dbReference type="RefSeq" id="WP_211325857.1">
    <property type="nucleotide sequence ID" value="NZ_QXDC01000003.1"/>
</dbReference>
<dbReference type="EMBL" id="QXDC01000003">
    <property type="protein sequence ID" value="RIA43756.1"/>
    <property type="molecule type" value="Genomic_DNA"/>
</dbReference>
<dbReference type="SUPFAM" id="SSF53822">
    <property type="entry name" value="Periplasmic binding protein-like I"/>
    <property type="match status" value="1"/>
</dbReference>
<feature type="domain" description="Periplasmic binding protein" evidence="5">
    <location>
        <begin position="31"/>
        <end position="282"/>
    </location>
</feature>
<dbReference type="PROSITE" id="PS51257">
    <property type="entry name" value="PROKAR_LIPOPROTEIN"/>
    <property type="match status" value="1"/>
</dbReference>
<dbReference type="PANTHER" id="PTHR46847">
    <property type="entry name" value="D-ALLOSE-BINDING PERIPLASMIC PROTEIN-RELATED"/>
    <property type="match status" value="1"/>
</dbReference>
<dbReference type="Proteomes" id="UP000266568">
    <property type="component" value="Unassembled WGS sequence"/>
</dbReference>
<proteinExistence type="inferred from homology"/>
<evidence type="ECO:0000259" key="5">
    <source>
        <dbReference type="Pfam" id="PF13407"/>
    </source>
</evidence>
<dbReference type="GO" id="GO:0030246">
    <property type="term" value="F:carbohydrate binding"/>
    <property type="evidence" value="ECO:0007669"/>
    <property type="project" value="UniProtKB-ARBA"/>
</dbReference>
<evidence type="ECO:0000256" key="4">
    <source>
        <dbReference type="SAM" id="SignalP"/>
    </source>
</evidence>
<protein>
    <submittedName>
        <fullName evidence="6">Erythritol-binding protein</fullName>
    </submittedName>
</protein>
<evidence type="ECO:0000256" key="1">
    <source>
        <dbReference type="ARBA" id="ARBA00004196"/>
    </source>
</evidence>
<keyword evidence="3 4" id="KW-0732">Signal</keyword>
<dbReference type="Pfam" id="PF13407">
    <property type="entry name" value="Peripla_BP_4"/>
    <property type="match status" value="1"/>
</dbReference>